<feature type="transmembrane region" description="Helical" evidence="1">
    <location>
        <begin position="40"/>
        <end position="60"/>
    </location>
</feature>
<evidence type="ECO:0000256" key="1">
    <source>
        <dbReference type="SAM" id="Phobius"/>
    </source>
</evidence>
<dbReference type="AlphaFoldDB" id="A0A0E9XL26"/>
<organism evidence="2">
    <name type="scientific">Anguilla anguilla</name>
    <name type="common">European freshwater eel</name>
    <name type="synonym">Muraena anguilla</name>
    <dbReference type="NCBI Taxonomy" id="7936"/>
    <lineage>
        <taxon>Eukaryota</taxon>
        <taxon>Metazoa</taxon>
        <taxon>Chordata</taxon>
        <taxon>Craniata</taxon>
        <taxon>Vertebrata</taxon>
        <taxon>Euteleostomi</taxon>
        <taxon>Actinopterygii</taxon>
        <taxon>Neopterygii</taxon>
        <taxon>Teleostei</taxon>
        <taxon>Anguilliformes</taxon>
        <taxon>Anguillidae</taxon>
        <taxon>Anguilla</taxon>
    </lineage>
</organism>
<dbReference type="EMBL" id="GBXM01006042">
    <property type="protein sequence ID" value="JAI02536.1"/>
    <property type="molecule type" value="Transcribed_RNA"/>
</dbReference>
<name>A0A0E9XL26_ANGAN</name>
<proteinExistence type="predicted"/>
<protein>
    <submittedName>
        <fullName evidence="2">Uncharacterized protein</fullName>
    </submittedName>
</protein>
<evidence type="ECO:0000313" key="2">
    <source>
        <dbReference type="EMBL" id="JAI02536.1"/>
    </source>
</evidence>
<sequence length="71" mass="8012">MSRQAKTTPMICKKAITRAATVTHSKFFFKASSKATRQPSWYTLVLLCMCLSPQFLVMFLQQESGTEFLSG</sequence>
<reference evidence="2" key="1">
    <citation type="submission" date="2014-11" db="EMBL/GenBank/DDBJ databases">
        <authorList>
            <person name="Amaro Gonzalez C."/>
        </authorList>
    </citation>
    <scope>NUCLEOTIDE SEQUENCE</scope>
</reference>
<keyword evidence="1" id="KW-1133">Transmembrane helix</keyword>
<reference evidence="2" key="2">
    <citation type="journal article" date="2015" name="Fish Shellfish Immunol.">
        <title>Early steps in the European eel (Anguilla anguilla)-Vibrio vulnificus interaction in the gills: Role of the RtxA13 toxin.</title>
        <authorList>
            <person name="Callol A."/>
            <person name="Pajuelo D."/>
            <person name="Ebbesson L."/>
            <person name="Teles M."/>
            <person name="MacKenzie S."/>
            <person name="Amaro C."/>
        </authorList>
    </citation>
    <scope>NUCLEOTIDE SEQUENCE</scope>
</reference>
<keyword evidence="1" id="KW-0472">Membrane</keyword>
<accession>A0A0E9XL26</accession>
<keyword evidence="1" id="KW-0812">Transmembrane</keyword>